<dbReference type="STRING" id="246404.A0A507FI76"/>
<dbReference type="Gene3D" id="1.10.520.10">
    <property type="match status" value="1"/>
</dbReference>
<evidence type="ECO:0000256" key="8">
    <source>
        <dbReference type="SAM" id="Phobius"/>
    </source>
</evidence>
<dbReference type="PRINTS" id="PR00459">
    <property type="entry name" value="ASPEROXIDASE"/>
</dbReference>
<sequence>MNLLLLVLAAAVQCLACPFAQPGNPSPHSHARRSPGWDPHYNNTMTPGQWASLRTALSQSIQDGYGPLFVRLAYHDAATAGGAHAQQLITNRTSFHSTELALLDRIKTNFPAITFADLVSFAGALSVSAMGGPKINWRSGRNDAKDFQDAPVDPTAPIPDGTENVDQFRAHFRRIGLTSDRDMVALMGAHNLGNCHIWKTGYAGPWSSTPFNLTNEYFKLLQTPTNYRIEKILSDLGPKEQWIDNAGRMMLPVDMVLTRDASFVKIIDEYAANQDTFFADFASAYGRLLEHNVSPGLSKDAISTDNPPVVAAAVSKPGTCYPSIGSPIFCVDIVVDNGNDVIFTVHTNRQGWVGLGVGSGSMTNNDVIVGYKGSSDKDGFQTSRFTTVQHKITPNSKSAWQQIPLRGASDKPSWAKISFSAVHPKVISSTTGLVGNNLNGYVTFAVSDFEPLGDNNVVDGVTTLYQHDISAILTKGTGGPTMVGNDTPSSSLSVGAIAGIAAGAAVVVIAVVLAIVFRRRALGRGEKVPTAEIPEPVLPATVQQPDAGWMKSQSTTKSEGPMSTGASSSAGDSAPPSFLPDTTTAKSEKQLQLFNVFTPSSVPRMNEKGGNLVSIGGSSGSTYGVDEAAENAAFEQQLKQYLDGNATPPEDPLTWDRAASAYFVMKNGGSLVSATRVRDENFIGSVLLAPSFTITDLLFKLGIERTGDKIIFENAMVALRERAGVTKQEPPAYI</sequence>
<evidence type="ECO:0000256" key="4">
    <source>
        <dbReference type="ARBA" id="ARBA00022617"/>
    </source>
</evidence>
<dbReference type="GO" id="GO:0034599">
    <property type="term" value="P:cellular response to oxidative stress"/>
    <property type="evidence" value="ECO:0007669"/>
    <property type="project" value="InterPro"/>
</dbReference>
<dbReference type="InterPro" id="IPR044831">
    <property type="entry name" value="Ccp1-like"/>
</dbReference>
<evidence type="ECO:0000256" key="3">
    <source>
        <dbReference type="ARBA" id="ARBA00022559"/>
    </source>
</evidence>
<feature type="compositionally biased region" description="Low complexity" evidence="7">
    <location>
        <begin position="563"/>
        <end position="576"/>
    </location>
</feature>
<feature type="chain" id="PRO_5021511465" description="Peroxidase" evidence="6">
    <location>
        <begin position="17"/>
        <end position="734"/>
    </location>
</feature>
<dbReference type="Pfam" id="PF00141">
    <property type="entry name" value="peroxidase"/>
    <property type="match status" value="1"/>
</dbReference>
<comment type="caution">
    <text evidence="10">The sequence shown here is derived from an EMBL/GenBank/DDBJ whole genome shotgun (WGS) entry which is preliminary data.</text>
</comment>
<keyword evidence="11" id="KW-1185">Reference proteome</keyword>
<dbReference type="PANTHER" id="PTHR31356:SF66">
    <property type="entry name" value="CATALASE-PEROXIDASE"/>
    <property type="match status" value="1"/>
</dbReference>
<reference evidence="10 11" key="1">
    <citation type="journal article" date="2019" name="Sci. Rep.">
        <title>Comparative genomics of chytrid fungi reveal insights into the obligate biotrophic and pathogenic lifestyle of Synchytrium endobioticum.</title>
        <authorList>
            <person name="van de Vossenberg B.T.L.H."/>
            <person name="Warris S."/>
            <person name="Nguyen H.D.T."/>
            <person name="van Gent-Pelzer M.P.E."/>
            <person name="Joly D.L."/>
            <person name="van de Geest H.C."/>
            <person name="Bonants P.J.M."/>
            <person name="Smith D.S."/>
            <person name="Levesque C.A."/>
            <person name="van der Lee T.A.J."/>
        </authorList>
    </citation>
    <scope>NUCLEOTIDE SEQUENCE [LARGE SCALE GENOMIC DNA]</scope>
    <source>
        <strain evidence="10 11">CBS 675.73</strain>
    </source>
</reference>
<gene>
    <name evidence="10" type="ORF">CcCBS67573_g03394</name>
</gene>
<dbReference type="PRINTS" id="PR00458">
    <property type="entry name" value="PEROXIDASE"/>
</dbReference>
<dbReference type="Gene3D" id="2.60.40.1210">
    <property type="entry name" value="Cellobiose dehydrogenase, cytochrome domain"/>
    <property type="match status" value="1"/>
</dbReference>
<feature type="domain" description="Plant heme peroxidase family profile" evidence="9">
    <location>
        <begin position="113"/>
        <end position="302"/>
    </location>
</feature>
<dbReference type="PROSITE" id="PS50873">
    <property type="entry name" value="PEROXIDASE_4"/>
    <property type="match status" value="1"/>
</dbReference>
<keyword evidence="8" id="KW-0812">Transmembrane</keyword>
<dbReference type="InterPro" id="IPR010255">
    <property type="entry name" value="Haem_peroxidase_sf"/>
</dbReference>
<evidence type="ECO:0000313" key="11">
    <source>
        <dbReference type="Proteomes" id="UP000320333"/>
    </source>
</evidence>
<proteinExistence type="inferred from homology"/>
<evidence type="ECO:0000256" key="1">
    <source>
        <dbReference type="ARBA" id="ARBA00003917"/>
    </source>
</evidence>
<name>A0A507FI76_9FUNG</name>
<dbReference type="SUPFAM" id="SSF49344">
    <property type="entry name" value="CBD9-like"/>
    <property type="match status" value="1"/>
</dbReference>
<dbReference type="EC" id="1.11.1.-" evidence="6"/>
<keyword evidence="6" id="KW-0732">Signal</keyword>
<evidence type="ECO:0000259" key="9">
    <source>
        <dbReference type="PROSITE" id="PS50873"/>
    </source>
</evidence>
<comment type="function">
    <text evidence="1">Destroys radicals which are normally produced within the cells and which are toxic to biological systems.</text>
</comment>
<dbReference type="AlphaFoldDB" id="A0A507FI76"/>
<dbReference type="EMBL" id="QEAP01000084">
    <property type="protein sequence ID" value="TPX75345.1"/>
    <property type="molecule type" value="Genomic_DNA"/>
</dbReference>
<dbReference type="GO" id="GO:0004601">
    <property type="term" value="F:peroxidase activity"/>
    <property type="evidence" value="ECO:0007669"/>
    <property type="project" value="UniProtKB-KW"/>
</dbReference>
<keyword evidence="4" id="KW-0479">Metal-binding</keyword>
<dbReference type="GO" id="GO:0046872">
    <property type="term" value="F:metal ion binding"/>
    <property type="evidence" value="ECO:0007669"/>
    <property type="project" value="UniProtKB-UniRule"/>
</dbReference>
<dbReference type="InterPro" id="IPR002016">
    <property type="entry name" value="Haem_peroxidase"/>
</dbReference>
<accession>A0A507FI76</accession>
<evidence type="ECO:0000313" key="10">
    <source>
        <dbReference type="EMBL" id="TPX75345.1"/>
    </source>
</evidence>
<protein>
    <recommendedName>
        <fullName evidence="6">Peroxidase</fullName>
        <ecNumber evidence="6">1.11.1.-</ecNumber>
    </recommendedName>
</protein>
<feature type="region of interest" description="Disordered" evidence="7">
    <location>
        <begin position="535"/>
        <end position="583"/>
    </location>
</feature>
<keyword evidence="8" id="KW-1133">Transmembrane helix</keyword>
<dbReference type="GO" id="GO:0000302">
    <property type="term" value="P:response to reactive oxygen species"/>
    <property type="evidence" value="ECO:0007669"/>
    <property type="project" value="TreeGrafter"/>
</dbReference>
<keyword evidence="8" id="KW-0472">Membrane</keyword>
<evidence type="ECO:0000256" key="5">
    <source>
        <dbReference type="ARBA" id="ARBA00023002"/>
    </source>
</evidence>
<organism evidence="10 11">
    <name type="scientific">Chytriomyces confervae</name>
    <dbReference type="NCBI Taxonomy" id="246404"/>
    <lineage>
        <taxon>Eukaryota</taxon>
        <taxon>Fungi</taxon>
        <taxon>Fungi incertae sedis</taxon>
        <taxon>Chytridiomycota</taxon>
        <taxon>Chytridiomycota incertae sedis</taxon>
        <taxon>Chytridiomycetes</taxon>
        <taxon>Chytridiales</taxon>
        <taxon>Chytriomycetaceae</taxon>
        <taxon>Chytriomyces</taxon>
    </lineage>
</organism>
<dbReference type="PANTHER" id="PTHR31356">
    <property type="entry name" value="THYLAKOID LUMENAL 29 KDA PROTEIN, CHLOROPLASTIC-RELATED"/>
    <property type="match status" value="1"/>
</dbReference>
<feature type="transmembrane region" description="Helical" evidence="8">
    <location>
        <begin position="492"/>
        <end position="517"/>
    </location>
</feature>
<comment type="similarity">
    <text evidence="2">Belongs to the peroxidase family. Cytochrome c peroxidase subfamily.</text>
</comment>
<dbReference type="InterPro" id="IPR002207">
    <property type="entry name" value="Peroxidase_I"/>
</dbReference>
<dbReference type="Proteomes" id="UP000320333">
    <property type="component" value="Unassembled WGS sequence"/>
</dbReference>
<feature type="signal peptide" evidence="6">
    <location>
        <begin position="1"/>
        <end position="16"/>
    </location>
</feature>
<dbReference type="SUPFAM" id="SSF48113">
    <property type="entry name" value="Heme-dependent peroxidases"/>
    <property type="match status" value="1"/>
</dbReference>
<dbReference type="Gene3D" id="1.10.420.10">
    <property type="entry name" value="Peroxidase, domain 2"/>
    <property type="match status" value="1"/>
</dbReference>
<dbReference type="GO" id="GO:0020037">
    <property type="term" value="F:heme binding"/>
    <property type="evidence" value="ECO:0007669"/>
    <property type="project" value="UniProtKB-UniRule"/>
</dbReference>
<dbReference type="OrthoDB" id="2113341at2759"/>
<evidence type="ECO:0000256" key="2">
    <source>
        <dbReference type="ARBA" id="ARBA00005997"/>
    </source>
</evidence>
<dbReference type="GO" id="GO:0042744">
    <property type="term" value="P:hydrogen peroxide catabolic process"/>
    <property type="evidence" value="ECO:0007669"/>
    <property type="project" value="TreeGrafter"/>
</dbReference>
<keyword evidence="4" id="KW-0408">Iron</keyword>
<evidence type="ECO:0000256" key="6">
    <source>
        <dbReference type="RuleBase" id="RU363051"/>
    </source>
</evidence>
<keyword evidence="5 6" id="KW-0560">Oxidoreductase</keyword>
<keyword evidence="3 6" id="KW-0575">Peroxidase</keyword>
<keyword evidence="4" id="KW-0349">Heme</keyword>
<evidence type="ECO:0000256" key="7">
    <source>
        <dbReference type="SAM" id="MobiDB-lite"/>
    </source>
</evidence>